<gene>
    <name evidence="2" type="ORF">EX30DRAFT_248889</name>
</gene>
<evidence type="ECO:0000256" key="1">
    <source>
        <dbReference type="SAM" id="MobiDB-lite"/>
    </source>
</evidence>
<feature type="region of interest" description="Disordered" evidence="1">
    <location>
        <begin position="112"/>
        <end position="136"/>
    </location>
</feature>
<dbReference type="AlphaFoldDB" id="A0A4S2MY74"/>
<evidence type="ECO:0000313" key="2">
    <source>
        <dbReference type="EMBL" id="TGZ81556.1"/>
    </source>
</evidence>
<organism evidence="2 3">
    <name type="scientific">Ascodesmis nigricans</name>
    <dbReference type="NCBI Taxonomy" id="341454"/>
    <lineage>
        <taxon>Eukaryota</taxon>
        <taxon>Fungi</taxon>
        <taxon>Dikarya</taxon>
        <taxon>Ascomycota</taxon>
        <taxon>Pezizomycotina</taxon>
        <taxon>Pezizomycetes</taxon>
        <taxon>Pezizales</taxon>
        <taxon>Ascodesmidaceae</taxon>
        <taxon>Ascodesmis</taxon>
    </lineage>
</organism>
<dbReference type="EMBL" id="ML220118">
    <property type="protein sequence ID" value="TGZ81556.1"/>
    <property type="molecule type" value="Genomic_DNA"/>
</dbReference>
<dbReference type="Proteomes" id="UP000298138">
    <property type="component" value="Unassembled WGS sequence"/>
</dbReference>
<sequence length="136" mass="14784">MNSVLLIPSRMRHRVGLHLRLHGSLIITLPFRRRPGCHGYPHPLFYLHFPCHPLGVGSIVFGITHTPGLLPPLCWASLPSPHARCMLDLQTGAAGMGMDSEGDVPAWRGIVSTDGEGDKTATRRGDGSVRSSLMMV</sequence>
<keyword evidence="3" id="KW-1185">Reference proteome</keyword>
<proteinExistence type="predicted"/>
<protein>
    <submittedName>
        <fullName evidence="2">Uncharacterized protein</fullName>
    </submittedName>
</protein>
<evidence type="ECO:0000313" key="3">
    <source>
        <dbReference type="Proteomes" id="UP000298138"/>
    </source>
</evidence>
<feature type="compositionally biased region" description="Basic and acidic residues" evidence="1">
    <location>
        <begin position="116"/>
        <end position="127"/>
    </location>
</feature>
<dbReference type="InParanoid" id="A0A4S2MY74"/>
<name>A0A4S2MY74_9PEZI</name>
<accession>A0A4S2MY74</accession>
<reference evidence="2 3" key="1">
    <citation type="submission" date="2019-04" db="EMBL/GenBank/DDBJ databases">
        <title>Comparative genomics and transcriptomics to analyze fruiting body development in filamentous ascomycetes.</title>
        <authorList>
            <consortium name="DOE Joint Genome Institute"/>
            <person name="Lutkenhaus R."/>
            <person name="Traeger S."/>
            <person name="Breuer J."/>
            <person name="Kuo A."/>
            <person name="Lipzen A."/>
            <person name="Pangilinan J."/>
            <person name="Dilworth D."/>
            <person name="Sandor L."/>
            <person name="Poggeler S."/>
            <person name="Barry K."/>
            <person name="Grigoriev I.V."/>
            <person name="Nowrousian M."/>
        </authorList>
    </citation>
    <scope>NUCLEOTIDE SEQUENCE [LARGE SCALE GENOMIC DNA]</scope>
    <source>
        <strain evidence="2 3">CBS 389.68</strain>
    </source>
</reference>